<feature type="compositionally biased region" description="Polar residues" evidence="1">
    <location>
        <begin position="501"/>
        <end position="513"/>
    </location>
</feature>
<feature type="region of interest" description="Disordered" evidence="1">
    <location>
        <begin position="378"/>
        <end position="410"/>
    </location>
</feature>
<sequence>MSDGVYSSFTLSDDAAIEAIITGIPLFCIGILSIGVFTFLLSLKRVDLLSVYLFISSFLAFIAAIVDLGQILIRGHSNAVSGTGLGGVIGFIRAREVLLALSLGTVFLFFWTFVGRRPIGIASKKDRLSAITPSNPIHCGSWQRWGFVGLGLKWSTLLVCILVPILQIVWRVAGKHHRYGNLYVVSSTLETTVSAIFILKIFLNFYLTPPWAQRQVMLNHIAPIVALLISAGLGVGNLVLFAFTETTLGRFLHAIEVYILIVYFLVVTFRFPRQEERTHKPTSSIDKLPLQFSEKTDGGPQPGDPNTTTSRESGLAFLRPWKPGRRESAMSKVSSWIPIHPFSRVYATDEPKTSWFQDKEAAMGPAEPSLLFTMAKTPSPEPPGRAVTPAALASNANDGGLRPPQSEGRPLTDVSLSYYANAGEFSMAIQDTSTIGSDSPIYGLDGITQGRREPAAAPESNGAQSLTAGPTPREALSPIEELLQQQSELDRSINVLRGLHNRQNSRPNNQVPATQDEEPGTQYITIPKDSRRDTITPSSGLGKPMSSASNRSDFSLSVFPEPPAAPSPELNPRGMLRQDPGRKDPRVGMLPLQIPGFDILSPLGTPSQFGITGRYDSAGTAYDVTSFIGDLTGPTSGYTSGNNIASSSLYKSAGMTFDADFIRDSEQSANVPESDSSSSSPTSATRSPTSTATTPTDRGLGKATMSSSFKAPGVRVQVPEQPPLAALVTQEQPSSLALRPFLSRTASGSARILPPSGPRQSRADSLSRSQSGMASVRF</sequence>
<keyword evidence="2" id="KW-0812">Transmembrane</keyword>
<keyword evidence="4" id="KW-1185">Reference proteome</keyword>
<keyword evidence="2" id="KW-0472">Membrane</keyword>
<evidence type="ECO:0000313" key="3">
    <source>
        <dbReference type="EMBL" id="KAF5337282.1"/>
    </source>
</evidence>
<feature type="transmembrane region" description="Helical" evidence="2">
    <location>
        <begin position="182"/>
        <end position="203"/>
    </location>
</feature>
<feature type="compositionally biased region" description="Polar residues" evidence="1">
    <location>
        <begin position="763"/>
        <end position="778"/>
    </location>
</feature>
<feature type="transmembrane region" description="Helical" evidence="2">
    <location>
        <begin position="224"/>
        <end position="244"/>
    </location>
</feature>
<proteinExistence type="predicted"/>
<dbReference type="OrthoDB" id="2564696at2759"/>
<feature type="compositionally biased region" description="Low complexity" evidence="1">
    <location>
        <begin position="674"/>
        <end position="698"/>
    </location>
</feature>
<feature type="region of interest" description="Disordered" evidence="1">
    <location>
        <begin position="666"/>
        <end position="717"/>
    </location>
</feature>
<evidence type="ECO:0000256" key="1">
    <source>
        <dbReference type="SAM" id="MobiDB-lite"/>
    </source>
</evidence>
<feature type="transmembrane region" description="Helical" evidence="2">
    <location>
        <begin position="150"/>
        <end position="170"/>
    </location>
</feature>
<reference evidence="3 4" key="1">
    <citation type="journal article" date="2020" name="ISME J.">
        <title>Uncovering the hidden diversity of litter-decomposition mechanisms in mushroom-forming fungi.</title>
        <authorList>
            <person name="Floudas D."/>
            <person name="Bentzer J."/>
            <person name="Ahren D."/>
            <person name="Johansson T."/>
            <person name="Persson P."/>
            <person name="Tunlid A."/>
        </authorList>
    </citation>
    <scope>NUCLEOTIDE SEQUENCE [LARGE SCALE GENOMIC DNA]</scope>
    <source>
        <strain evidence="3 4">CBS 175.51</strain>
    </source>
</reference>
<feature type="transmembrane region" description="Helical" evidence="2">
    <location>
        <begin position="48"/>
        <end position="73"/>
    </location>
</feature>
<feature type="region of interest" description="Disordered" evidence="1">
    <location>
        <begin position="746"/>
        <end position="778"/>
    </location>
</feature>
<dbReference type="Proteomes" id="UP000541558">
    <property type="component" value="Unassembled WGS sequence"/>
</dbReference>
<gene>
    <name evidence="3" type="ORF">D9611_003304</name>
</gene>
<feature type="transmembrane region" description="Helical" evidence="2">
    <location>
        <begin position="250"/>
        <end position="271"/>
    </location>
</feature>
<feature type="region of interest" description="Disordered" evidence="1">
    <location>
        <begin position="452"/>
        <end position="472"/>
    </location>
</feature>
<accession>A0A8H5CB32</accession>
<feature type="region of interest" description="Disordered" evidence="1">
    <location>
        <begin position="278"/>
        <end position="315"/>
    </location>
</feature>
<evidence type="ECO:0000313" key="4">
    <source>
        <dbReference type="Proteomes" id="UP000541558"/>
    </source>
</evidence>
<feature type="compositionally biased region" description="Polar residues" evidence="1">
    <location>
        <begin position="546"/>
        <end position="555"/>
    </location>
</feature>
<dbReference type="EMBL" id="JAACJK010000057">
    <property type="protein sequence ID" value="KAF5337282.1"/>
    <property type="molecule type" value="Genomic_DNA"/>
</dbReference>
<comment type="caution">
    <text evidence="3">The sequence shown here is derived from an EMBL/GenBank/DDBJ whole genome shotgun (WGS) entry which is preliminary data.</text>
</comment>
<dbReference type="AlphaFoldDB" id="A0A8H5CB32"/>
<evidence type="ECO:0000256" key="2">
    <source>
        <dbReference type="SAM" id="Phobius"/>
    </source>
</evidence>
<name>A0A8H5CB32_9AGAR</name>
<feature type="transmembrane region" description="Helical" evidence="2">
    <location>
        <begin position="20"/>
        <end position="41"/>
    </location>
</feature>
<feature type="region of interest" description="Disordered" evidence="1">
    <location>
        <begin position="499"/>
        <end position="587"/>
    </location>
</feature>
<organism evidence="3 4">
    <name type="scientific">Ephemerocybe angulata</name>
    <dbReference type="NCBI Taxonomy" id="980116"/>
    <lineage>
        <taxon>Eukaryota</taxon>
        <taxon>Fungi</taxon>
        <taxon>Dikarya</taxon>
        <taxon>Basidiomycota</taxon>
        <taxon>Agaricomycotina</taxon>
        <taxon>Agaricomycetes</taxon>
        <taxon>Agaricomycetidae</taxon>
        <taxon>Agaricales</taxon>
        <taxon>Agaricineae</taxon>
        <taxon>Psathyrellaceae</taxon>
        <taxon>Ephemerocybe</taxon>
    </lineage>
</organism>
<feature type="transmembrane region" description="Helical" evidence="2">
    <location>
        <begin position="97"/>
        <end position="115"/>
    </location>
</feature>
<keyword evidence="2" id="KW-1133">Transmembrane helix</keyword>
<protein>
    <submittedName>
        <fullName evidence="3">Uncharacterized protein</fullName>
    </submittedName>
</protein>